<feature type="compositionally biased region" description="Acidic residues" evidence="1">
    <location>
        <begin position="22"/>
        <end position="34"/>
    </location>
</feature>
<dbReference type="InterPro" id="IPR032675">
    <property type="entry name" value="LRR_dom_sf"/>
</dbReference>
<organism evidence="2 3">
    <name type="scientific">Cylindrotheca closterium</name>
    <dbReference type="NCBI Taxonomy" id="2856"/>
    <lineage>
        <taxon>Eukaryota</taxon>
        <taxon>Sar</taxon>
        <taxon>Stramenopiles</taxon>
        <taxon>Ochrophyta</taxon>
        <taxon>Bacillariophyta</taxon>
        <taxon>Bacillariophyceae</taxon>
        <taxon>Bacillariophycidae</taxon>
        <taxon>Bacillariales</taxon>
        <taxon>Bacillariaceae</taxon>
        <taxon>Cylindrotheca</taxon>
    </lineage>
</organism>
<proteinExistence type="predicted"/>
<protein>
    <submittedName>
        <fullName evidence="2">Uncharacterized protein</fullName>
    </submittedName>
</protein>
<feature type="compositionally biased region" description="Acidic residues" evidence="1">
    <location>
        <begin position="1"/>
        <end position="10"/>
    </location>
</feature>
<dbReference type="PANTHER" id="PTHR45661:SF3">
    <property type="entry name" value="IG-LIKE DOMAIN-CONTAINING PROTEIN"/>
    <property type="match status" value="1"/>
</dbReference>
<dbReference type="EMBL" id="CAKOGP040002202">
    <property type="protein sequence ID" value="CAJ1964955.1"/>
    <property type="molecule type" value="Genomic_DNA"/>
</dbReference>
<accession>A0AAD2G6L8</accession>
<feature type="compositionally biased region" description="Acidic residues" evidence="1">
    <location>
        <begin position="42"/>
        <end position="52"/>
    </location>
</feature>
<evidence type="ECO:0000256" key="1">
    <source>
        <dbReference type="SAM" id="MobiDB-lite"/>
    </source>
</evidence>
<dbReference type="AlphaFoldDB" id="A0AAD2G6L8"/>
<gene>
    <name evidence="2" type="ORF">CYCCA115_LOCUS20877</name>
</gene>
<keyword evidence="3" id="KW-1185">Reference proteome</keyword>
<dbReference type="Proteomes" id="UP001295423">
    <property type="component" value="Unassembled WGS sequence"/>
</dbReference>
<name>A0AAD2G6L8_9STRA</name>
<dbReference type="InterPro" id="IPR026906">
    <property type="entry name" value="LRR_5"/>
</dbReference>
<dbReference type="Gene3D" id="3.80.10.10">
    <property type="entry name" value="Ribonuclease Inhibitor"/>
    <property type="match status" value="2"/>
</dbReference>
<dbReference type="PANTHER" id="PTHR45661">
    <property type="entry name" value="SURFACE ANTIGEN"/>
    <property type="match status" value="1"/>
</dbReference>
<comment type="caution">
    <text evidence="2">The sequence shown here is derived from an EMBL/GenBank/DDBJ whole genome shotgun (WGS) entry which is preliminary data.</text>
</comment>
<dbReference type="SUPFAM" id="SSF52058">
    <property type="entry name" value="L domain-like"/>
    <property type="match status" value="1"/>
</dbReference>
<evidence type="ECO:0000313" key="2">
    <source>
        <dbReference type="EMBL" id="CAJ1964955.1"/>
    </source>
</evidence>
<dbReference type="Pfam" id="PF13306">
    <property type="entry name" value="LRR_5"/>
    <property type="match status" value="2"/>
</dbReference>
<sequence>MAAVESDDDSSNATMSISFDDSSSDEESILEEESTVGSLSDSESEHDEDDDETHSSLISFSYDGENHLDVPDNVSHVRFESSVRTLRRKTFQFRFNLRAVEMNEGLRVIGQDAFNSCECLQHISVPPSVDDIKRGSFYRCMNLLDVNLSNGLKVIGARAFAHCVNLTRVKVPSTVVEIRKGAFANCRALSTVELCEGLLRIGVLAFASCSNLLFIAVPSTVREIAERAFQDCSALRSVAVVEGLSMIENCAFRGCFSLTTFRVPSTVRMIDPYAFCWCDSLISVELPPSGSQFIGAAVFHGCESLRNMFVEPHVRTVRNSDIFVSSDPGLEAPPNPLQEKFPSSDESDSGLLDMLRGRFDFLPVHRICYYQAHYAPSITRRLLAAAIEVKRAPQVDKLGMTPFHILALSTNPDVSLFSTLLDHYPLKFAWRKDTWGFTPLDYLEWNYTTRASKALHHVFRKTVVDRGLKVSLIPRWKDEVQLEVNSLVKDLRRHAKRRHKFGHIYSILSKYELMEATSTAELAVWKASMNNDLAIASTASSSSTEERLDHRYTCGANVIVPNVLFFLGKAQL</sequence>
<feature type="region of interest" description="Disordered" evidence="1">
    <location>
        <begin position="1"/>
        <end position="54"/>
    </location>
</feature>
<reference evidence="2" key="1">
    <citation type="submission" date="2023-08" db="EMBL/GenBank/DDBJ databases">
        <authorList>
            <person name="Audoor S."/>
            <person name="Bilcke G."/>
        </authorList>
    </citation>
    <scope>NUCLEOTIDE SEQUENCE</scope>
</reference>
<feature type="region of interest" description="Disordered" evidence="1">
    <location>
        <begin position="326"/>
        <end position="345"/>
    </location>
</feature>
<dbReference type="InterPro" id="IPR053139">
    <property type="entry name" value="Surface_bspA-like"/>
</dbReference>
<evidence type="ECO:0000313" key="3">
    <source>
        <dbReference type="Proteomes" id="UP001295423"/>
    </source>
</evidence>